<dbReference type="InterPro" id="IPR037294">
    <property type="entry name" value="ABC_BtuC-like"/>
</dbReference>
<organism evidence="9 10">
    <name type="scientific">Amycolatopsis cihanbeyliensis</name>
    <dbReference type="NCBI Taxonomy" id="1128664"/>
    <lineage>
        <taxon>Bacteria</taxon>
        <taxon>Bacillati</taxon>
        <taxon>Actinomycetota</taxon>
        <taxon>Actinomycetes</taxon>
        <taxon>Pseudonocardiales</taxon>
        <taxon>Pseudonocardiaceae</taxon>
        <taxon>Amycolatopsis</taxon>
    </lineage>
</organism>
<feature type="transmembrane region" description="Helical" evidence="8">
    <location>
        <begin position="152"/>
        <end position="171"/>
    </location>
</feature>
<dbReference type="RefSeq" id="WP_141999497.1">
    <property type="nucleotide sequence ID" value="NZ_VFML01000001.1"/>
</dbReference>
<comment type="caution">
    <text evidence="9">The sequence shown here is derived from an EMBL/GenBank/DDBJ whole genome shotgun (WGS) entry which is preliminary data.</text>
</comment>
<dbReference type="CDD" id="cd06550">
    <property type="entry name" value="TM_ABC_iron-siderophores_like"/>
    <property type="match status" value="1"/>
</dbReference>
<evidence type="ECO:0000256" key="4">
    <source>
        <dbReference type="ARBA" id="ARBA00022475"/>
    </source>
</evidence>
<dbReference type="SUPFAM" id="SSF81345">
    <property type="entry name" value="ABC transporter involved in vitamin B12 uptake, BtuC"/>
    <property type="match status" value="1"/>
</dbReference>
<dbReference type="Gene3D" id="1.10.3470.10">
    <property type="entry name" value="ABC transporter involved in vitamin B12 uptake, BtuC"/>
    <property type="match status" value="1"/>
</dbReference>
<evidence type="ECO:0000256" key="3">
    <source>
        <dbReference type="ARBA" id="ARBA00022448"/>
    </source>
</evidence>
<keyword evidence="4" id="KW-1003">Cell membrane</keyword>
<name>A0A542DKU5_AMYCI</name>
<reference evidence="9 10" key="1">
    <citation type="submission" date="2019-06" db="EMBL/GenBank/DDBJ databases">
        <title>Sequencing the genomes of 1000 actinobacteria strains.</title>
        <authorList>
            <person name="Klenk H.-P."/>
        </authorList>
    </citation>
    <scope>NUCLEOTIDE SEQUENCE [LARGE SCALE GENOMIC DNA]</scope>
    <source>
        <strain evidence="9 10">DSM 45679</strain>
    </source>
</reference>
<dbReference type="GO" id="GO:0005886">
    <property type="term" value="C:plasma membrane"/>
    <property type="evidence" value="ECO:0007669"/>
    <property type="project" value="UniProtKB-SubCell"/>
</dbReference>
<keyword evidence="3" id="KW-0813">Transport</keyword>
<dbReference type="PANTHER" id="PTHR30472">
    <property type="entry name" value="FERRIC ENTEROBACTIN TRANSPORT SYSTEM PERMEASE PROTEIN"/>
    <property type="match status" value="1"/>
</dbReference>
<feature type="transmembrane region" description="Helical" evidence="8">
    <location>
        <begin position="198"/>
        <end position="216"/>
    </location>
</feature>
<dbReference type="Proteomes" id="UP000320876">
    <property type="component" value="Unassembled WGS sequence"/>
</dbReference>
<evidence type="ECO:0000256" key="8">
    <source>
        <dbReference type="SAM" id="Phobius"/>
    </source>
</evidence>
<feature type="transmembrane region" description="Helical" evidence="8">
    <location>
        <begin position="98"/>
        <end position="116"/>
    </location>
</feature>
<comment type="similarity">
    <text evidence="2">Belongs to the binding-protein-dependent transport system permease family. FecCD subfamily.</text>
</comment>
<dbReference type="AlphaFoldDB" id="A0A542DKU5"/>
<feature type="transmembrane region" description="Helical" evidence="8">
    <location>
        <begin position="308"/>
        <end position="329"/>
    </location>
</feature>
<evidence type="ECO:0000256" key="7">
    <source>
        <dbReference type="ARBA" id="ARBA00023136"/>
    </source>
</evidence>
<comment type="subcellular location">
    <subcellularLocation>
        <location evidence="1">Cell membrane</location>
        <topology evidence="1">Multi-pass membrane protein</topology>
    </subcellularLocation>
</comment>
<evidence type="ECO:0000313" key="9">
    <source>
        <dbReference type="EMBL" id="TQJ03722.1"/>
    </source>
</evidence>
<evidence type="ECO:0000256" key="1">
    <source>
        <dbReference type="ARBA" id="ARBA00004651"/>
    </source>
</evidence>
<gene>
    <name evidence="9" type="ORF">FB471_3489</name>
</gene>
<accession>A0A542DKU5</accession>
<dbReference type="InterPro" id="IPR000522">
    <property type="entry name" value="ABC_transptr_permease_BtuC"/>
</dbReference>
<dbReference type="Pfam" id="PF01032">
    <property type="entry name" value="FecCD"/>
    <property type="match status" value="1"/>
</dbReference>
<sequence>MNRRTDLRIGTRPIVVVGCLVLVTVVLVVLSIGTGDYALTPAEVLRTLAGRGGRFDYLVVTEQRLPRVLVAVLVGVALALAGTVFQVLTRNPLGSPDIIGFTAGSATGGVVTILVLGAGAGAVSLGALGGGLGTALLVSLLCGRRGLLGDKLVLIGIGVSTVLVGLNSYLLTRVTIGDAAQATTWMVGNLAGRGWDHLLPLAIAVVLLAPAVFCYGRPLRMLEMGDPLAVGIGVDVDRVRPLLFGLAVALTAVATASAGPVPFVALAAPQLARRLTRLPGPNLLPSAVMGAALMVAADYLGQRLLESSLLPVGVVTAALGGGYLAWLLLLQRRPRRP</sequence>
<keyword evidence="5 8" id="KW-0812">Transmembrane</keyword>
<feature type="transmembrane region" description="Helical" evidence="8">
    <location>
        <begin position="68"/>
        <end position="89"/>
    </location>
</feature>
<feature type="transmembrane region" description="Helical" evidence="8">
    <location>
        <begin position="12"/>
        <end position="32"/>
    </location>
</feature>
<proteinExistence type="inferred from homology"/>
<evidence type="ECO:0000256" key="5">
    <source>
        <dbReference type="ARBA" id="ARBA00022692"/>
    </source>
</evidence>
<evidence type="ECO:0000256" key="2">
    <source>
        <dbReference type="ARBA" id="ARBA00007935"/>
    </source>
</evidence>
<dbReference type="GO" id="GO:0033214">
    <property type="term" value="P:siderophore-iron import into cell"/>
    <property type="evidence" value="ECO:0007669"/>
    <property type="project" value="TreeGrafter"/>
</dbReference>
<dbReference type="OrthoDB" id="4455417at2"/>
<keyword evidence="10" id="KW-1185">Reference proteome</keyword>
<protein>
    <submittedName>
        <fullName evidence="9">Iron complex transport system permease protein</fullName>
    </submittedName>
</protein>
<dbReference type="EMBL" id="VFML01000001">
    <property type="protein sequence ID" value="TQJ03722.1"/>
    <property type="molecule type" value="Genomic_DNA"/>
</dbReference>
<evidence type="ECO:0000256" key="6">
    <source>
        <dbReference type="ARBA" id="ARBA00022989"/>
    </source>
</evidence>
<keyword evidence="6 8" id="KW-1133">Transmembrane helix</keyword>
<evidence type="ECO:0000313" key="10">
    <source>
        <dbReference type="Proteomes" id="UP000320876"/>
    </source>
</evidence>
<dbReference type="GO" id="GO:0022857">
    <property type="term" value="F:transmembrane transporter activity"/>
    <property type="evidence" value="ECO:0007669"/>
    <property type="project" value="InterPro"/>
</dbReference>
<feature type="transmembrane region" description="Helical" evidence="8">
    <location>
        <begin position="122"/>
        <end position="140"/>
    </location>
</feature>
<keyword evidence="7 8" id="KW-0472">Membrane</keyword>
<dbReference type="PANTHER" id="PTHR30472:SF24">
    <property type="entry name" value="FERRIC ENTEROBACTIN TRANSPORT SYSTEM PERMEASE PROTEIN FEPG"/>
    <property type="match status" value="1"/>
</dbReference>
<feature type="transmembrane region" description="Helical" evidence="8">
    <location>
        <begin position="242"/>
        <end position="263"/>
    </location>
</feature>